<evidence type="ECO:0000313" key="2">
    <source>
        <dbReference type="Proteomes" id="UP001652740"/>
    </source>
</evidence>
<gene>
    <name evidence="3" type="primary">LOC113516508</name>
</gene>
<name>A0A6J1WVG7_GALME</name>
<keyword evidence="1" id="KW-0732">Signal</keyword>
<dbReference type="InParanoid" id="A0A6J1WVG7"/>
<dbReference type="Proteomes" id="UP001652740">
    <property type="component" value="Unplaced"/>
</dbReference>
<dbReference type="RefSeq" id="XP_026756759.1">
    <property type="nucleotide sequence ID" value="XM_026900958.3"/>
</dbReference>
<proteinExistence type="predicted"/>
<feature type="chain" id="PRO_5026848665" evidence="1">
    <location>
        <begin position="19"/>
        <end position="126"/>
    </location>
</feature>
<protein>
    <submittedName>
        <fullName evidence="3">Uncharacterized protein LOC113516508</fullName>
    </submittedName>
</protein>
<dbReference type="GeneID" id="113516508"/>
<evidence type="ECO:0000313" key="3">
    <source>
        <dbReference type="RefSeq" id="XP_026756759.1"/>
    </source>
</evidence>
<feature type="signal peptide" evidence="1">
    <location>
        <begin position="1"/>
        <end position="18"/>
    </location>
</feature>
<dbReference type="OrthoDB" id="6924228at2759"/>
<reference evidence="3" key="1">
    <citation type="submission" date="2025-08" db="UniProtKB">
        <authorList>
            <consortium name="RefSeq"/>
        </authorList>
    </citation>
    <scope>IDENTIFICATION</scope>
    <source>
        <tissue evidence="3">Whole larvae</tissue>
    </source>
</reference>
<keyword evidence="2" id="KW-1185">Reference proteome</keyword>
<organism evidence="2 3">
    <name type="scientific">Galleria mellonella</name>
    <name type="common">Greater wax moth</name>
    <dbReference type="NCBI Taxonomy" id="7137"/>
    <lineage>
        <taxon>Eukaryota</taxon>
        <taxon>Metazoa</taxon>
        <taxon>Ecdysozoa</taxon>
        <taxon>Arthropoda</taxon>
        <taxon>Hexapoda</taxon>
        <taxon>Insecta</taxon>
        <taxon>Pterygota</taxon>
        <taxon>Neoptera</taxon>
        <taxon>Endopterygota</taxon>
        <taxon>Lepidoptera</taxon>
        <taxon>Glossata</taxon>
        <taxon>Ditrysia</taxon>
        <taxon>Pyraloidea</taxon>
        <taxon>Pyralidae</taxon>
        <taxon>Galleriinae</taxon>
        <taxon>Galleria</taxon>
    </lineage>
</organism>
<sequence length="126" mass="14362">MKYFVLITLLIIVHTTTATIDIEKLRENAAAKVQTLQDQTAATLQKVTDSIDFGKILQIVVPIVQQQQKIFQQYQDQLGNIPAVIQSQGEKLRGYYQKLHGLTGRDLVLAFHTGVPWPAWRRMDDE</sequence>
<dbReference type="AlphaFoldDB" id="A0A6J1WVG7"/>
<dbReference type="KEGG" id="gmw:113516508"/>
<accession>A0A6J1WVG7</accession>
<evidence type="ECO:0000256" key="1">
    <source>
        <dbReference type="SAM" id="SignalP"/>
    </source>
</evidence>